<evidence type="ECO:0000313" key="2">
    <source>
        <dbReference type="Proteomes" id="UP000054217"/>
    </source>
</evidence>
<organism evidence="1 2">
    <name type="scientific">Pisolithus tinctorius Marx 270</name>
    <dbReference type="NCBI Taxonomy" id="870435"/>
    <lineage>
        <taxon>Eukaryota</taxon>
        <taxon>Fungi</taxon>
        <taxon>Dikarya</taxon>
        <taxon>Basidiomycota</taxon>
        <taxon>Agaricomycotina</taxon>
        <taxon>Agaricomycetes</taxon>
        <taxon>Agaricomycetidae</taxon>
        <taxon>Boletales</taxon>
        <taxon>Sclerodermatineae</taxon>
        <taxon>Pisolithaceae</taxon>
        <taxon>Pisolithus</taxon>
    </lineage>
</organism>
<reference evidence="1 2" key="1">
    <citation type="submission" date="2014-04" db="EMBL/GenBank/DDBJ databases">
        <authorList>
            <consortium name="DOE Joint Genome Institute"/>
            <person name="Kuo A."/>
            <person name="Kohler A."/>
            <person name="Costa M.D."/>
            <person name="Nagy L.G."/>
            <person name="Floudas D."/>
            <person name="Copeland A."/>
            <person name="Barry K.W."/>
            <person name="Cichocki N."/>
            <person name="Veneault-Fourrey C."/>
            <person name="LaButti K."/>
            <person name="Lindquist E.A."/>
            <person name="Lipzen A."/>
            <person name="Lundell T."/>
            <person name="Morin E."/>
            <person name="Murat C."/>
            <person name="Sun H."/>
            <person name="Tunlid A."/>
            <person name="Henrissat B."/>
            <person name="Grigoriev I.V."/>
            <person name="Hibbett D.S."/>
            <person name="Martin F."/>
            <person name="Nordberg H.P."/>
            <person name="Cantor M.N."/>
            <person name="Hua S.X."/>
        </authorList>
    </citation>
    <scope>NUCLEOTIDE SEQUENCE [LARGE SCALE GENOMIC DNA]</scope>
    <source>
        <strain evidence="1 2">Marx 270</strain>
    </source>
</reference>
<gene>
    <name evidence="1" type="ORF">M404DRAFT_151863</name>
</gene>
<protein>
    <submittedName>
        <fullName evidence="1">Uncharacterized protein</fullName>
    </submittedName>
</protein>
<feature type="non-terminal residue" evidence="1">
    <location>
        <position position="1"/>
    </location>
</feature>
<dbReference type="HOGENOM" id="CLU_047288_0_0_1"/>
<dbReference type="AlphaFoldDB" id="A0A0C3IV76"/>
<sequence length="335" mass="38338">LPMHKIPNFSLGKVANRSVIRVFLPRMVGKYESRAIPSHDLELVYDKCLRPLVRRHMHNMASHWPASYSSALSLYRDRTGIIHEGSLDIPAHILPMFGEEYLTKLATLRPYFRDAYFVHEFRGWKGATVHDPLDAQDRDLALQKFTDVLLMERIDPDSWYIDVGLEFGQHDKVVTWRATGHEIVLAHCLPSLDQEVIDPIVTKSTFHIDHMMHLKDLTGFRYVPGRKGHDDEVHYIQAYTTEKTMSYQLHPGLFTPLDPTSLLTTDNLKTIIKKTEEMSKILFECTGGSEGGRAQEGCARLEVRVGFSQALSALTTIPSRLLRYCLVPLPAKSWW</sequence>
<reference evidence="2" key="2">
    <citation type="submission" date="2015-01" db="EMBL/GenBank/DDBJ databases">
        <title>Evolutionary Origins and Diversification of the Mycorrhizal Mutualists.</title>
        <authorList>
            <consortium name="DOE Joint Genome Institute"/>
            <consortium name="Mycorrhizal Genomics Consortium"/>
            <person name="Kohler A."/>
            <person name="Kuo A."/>
            <person name="Nagy L.G."/>
            <person name="Floudas D."/>
            <person name="Copeland A."/>
            <person name="Barry K.W."/>
            <person name="Cichocki N."/>
            <person name="Veneault-Fourrey C."/>
            <person name="LaButti K."/>
            <person name="Lindquist E.A."/>
            <person name="Lipzen A."/>
            <person name="Lundell T."/>
            <person name="Morin E."/>
            <person name="Murat C."/>
            <person name="Riley R."/>
            <person name="Ohm R."/>
            <person name="Sun H."/>
            <person name="Tunlid A."/>
            <person name="Henrissat B."/>
            <person name="Grigoriev I.V."/>
            <person name="Hibbett D.S."/>
            <person name="Martin F."/>
        </authorList>
    </citation>
    <scope>NUCLEOTIDE SEQUENCE [LARGE SCALE GENOMIC DNA]</scope>
    <source>
        <strain evidence="2">Marx 270</strain>
    </source>
</reference>
<evidence type="ECO:0000313" key="1">
    <source>
        <dbReference type="EMBL" id="KIO00763.1"/>
    </source>
</evidence>
<dbReference type="EMBL" id="KN831993">
    <property type="protein sequence ID" value="KIO00763.1"/>
    <property type="molecule type" value="Genomic_DNA"/>
</dbReference>
<name>A0A0C3IV76_PISTI</name>
<dbReference type="InParanoid" id="A0A0C3IV76"/>
<accession>A0A0C3IV76</accession>
<dbReference type="OrthoDB" id="3261690at2759"/>
<proteinExistence type="predicted"/>
<dbReference type="Proteomes" id="UP000054217">
    <property type="component" value="Unassembled WGS sequence"/>
</dbReference>
<keyword evidence="2" id="KW-1185">Reference proteome</keyword>